<dbReference type="InterPro" id="IPR010982">
    <property type="entry name" value="Lambda_DNA-bd_dom_sf"/>
</dbReference>
<dbReference type="SUPFAM" id="SSF47413">
    <property type="entry name" value="lambda repressor-like DNA-binding domains"/>
    <property type="match status" value="1"/>
</dbReference>
<name>A0A498CZU8_9GAMM</name>
<gene>
    <name evidence="1" type="ORF">D9K80_17350</name>
</gene>
<dbReference type="EMBL" id="RCHD01000074">
    <property type="protein sequence ID" value="RLL29053.1"/>
    <property type="molecule type" value="Genomic_DNA"/>
</dbReference>
<comment type="caution">
    <text evidence="1">The sequence shown here is derived from an EMBL/GenBank/DDBJ whole genome shotgun (WGS) entry which is preliminary data.</text>
</comment>
<protein>
    <submittedName>
        <fullName evidence="1">XRE family transcriptional regulator</fullName>
    </submittedName>
</protein>
<dbReference type="InterPro" id="IPR001387">
    <property type="entry name" value="Cro/C1-type_HTH"/>
</dbReference>
<evidence type="ECO:0000313" key="2">
    <source>
        <dbReference type="Proteomes" id="UP000267166"/>
    </source>
</evidence>
<dbReference type="RefSeq" id="WP_121595031.1">
    <property type="nucleotide sequence ID" value="NZ_RCHD01000074.1"/>
</dbReference>
<proteinExistence type="predicted"/>
<dbReference type="CDD" id="cd00093">
    <property type="entry name" value="HTH_XRE"/>
    <property type="match status" value="1"/>
</dbReference>
<dbReference type="Proteomes" id="UP000267166">
    <property type="component" value="Unassembled WGS sequence"/>
</dbReference>
<dbReference type="GO" id="GO:0003677">
    <property type="term" value="F:DNA binding"/>
    <property type="evidence" value="ECO:0007669"/>
    <property type="project" value="InterPro"/>
</dbReference>
<dbReference type="AlphaFoldDB" id="A0A498CZU8"/>
<dbReference type="Gene3D" id="1.10.260.40">
    <property type="entry name" value="lambda repressor-like DNA-binding domains"/>
    <property type="match status" value="1"/>
</dbReference>
<sequence>MGHDQQIQKMLTELTNAFTQDALSELINVPQGTISKIKNGRLKNFSHQKADSIRSFYLTWKTTQQKTPAGQS</sequence>
<accession>A0A498CZU8</accession>
<reference evidence="1 2" key="1">
    <citation type="submission" date="2018-09" db="EMBL/GenBank/DDBJ databases">
        <title>The draft genome of Acinetobacter sp. strains.</title>
        <authorList>
            <person name="Qin J."/>
            <person name="Feng Y."/>
            <person name="Zong Z."/>
        </authorList>
    </citation>
    <scope>NUCLEOTIDE SEQUENCE [LARGE SCALE GENOMIC DNA]</scope>
    <source>
        <strain evidence="1 2">WCHAc060003</strain>
    </source>
</reference>
<organism evidence="1 2">
    <name type="scientific">Acinetobacter cumulans</name>
    <dbReference type="NCBI Taxonomy" id="2136182"/>
    <lineage>
        <taxon>Bacteria</taxon>
        <taxon>Pseudomonadati</taxon>
        <taxon>Pseudomonadota</taxon>
        <taxon>Gammaproteobacteria</taxon>
        <taxon>Moraxellales</taxon>
        <taxon>Moraxellaceae</taxon>
        <taxon>Acinetobacter</taxon>
    </lineage>
</organism>
<evidence type="ECO:0000313" key="1">
    <source>
        <dbReference type="EMBL" id="RLL29053.1"/>
    </source>
</evidence>